<proteinExistence type="predicted"/>
<dbReference type="EMBL" id="DTCM01000076">
    <property type="protein sequence ID" value="HGL41219.1"/>
    <property type="molecule type" value="Genomic_DNA"/>
</dbReference>
<dbReference type="GO" id="GO:0016757">
    <property type="term" value="F:glycosyltransferase activity"/>
    <property type="evidence" value="ECO:0007669"/>
    <property type="project" value="UniProtKB-KW"/>
</dbReference>
<feature type="transmembrane region" description="Helical" evidence="6">
    <location>
        <begin position="274"/>
        <end position="297"/>
    </location>
</feature>
<dbReference type="GO" id="GO:0005886">
    <property type="term" value="C:plasma membrane"/>
    <property type="evidence" value="ECO:0007669"/>
    <property type="project" value="UniProtKB-SubCell"/>
</dbReference>
<dbReference type="Gene3D" id="3.90.550.10">
    <property type="entry name" value="Spore Coat Polysaccharide Biosynthesis Protein SpsA, Chain A"/>
    <property type="match status" value="1"/>
</dbReference>
<protein>
    <submittedName>
        <fullName evidence="9">Glycosyltransferase</fullName>
    </submittedName>
</protein>
<comment type="subcellular location">
    <subcellularLocation>
        <location evidence="1">Cell membrane</location>
    </subcellularLocation>
</comment>
<sequence>MIELVAQSAAVAFIAAWLMIHLIREKSFKATAALPRIDGKLGEKVSIILPVRNELSYIHDSIRTLLSLDYVEKEVIVVDDNSTDGTWEAVEKMAVEGLDVVRVVGDEEGWMGKCRACHIGYLHSRGEWLLFTDADTDFAPTVLGDAVKTAEALGLDFLSLYPRFRFRSFLHRAAMPVLLTGFYLFGKPHLVQSGRSAFAFGSFMLFRREAYEKIGGHAAVRDALLEDRALALVARSHGLRMGLFRALDRVTASWNDDSRSLWNGMLRIFTPLGIINPVKTLSIFITLTAICLLIPVLNILAGSYLLLTLGYVVAGGVVGWEARRHSASFLNGLLWPIGVAAILAAAGTAFLKAWLNPTIRWRNRVYTVARGELHEKIVFTSSSR</sequence>
<keyword evidence="6" id="KW-1133">Transmembrane helix</keyword>
<dbReference type="Pfam" id="PF00535">
    <property type="entry name" value="Glycos_transf_2"/>
    <property type="match status" value="1"/>
</dbReference>
<dbReference type="InterPro" id="IPR029044">
    <property type="entry name" value="Nucleotide-diphossugar_trans"/>
</dbReference>
<feature type="domain" description="Glycosyltransferase 2-like" evidence="7">
    <location>
        <begin position="46"/>
        <end position="215"/>
    </location>
</feature>
<evidence type="ECO:0000259" key="7">
    <source>
        <dbReference type="Pfam" id="PF00535"/>
    </source>
</evidence>
<dbReference type="PANTHER" id="PTHR43646:SF2">
    <property type="entry name" value="GLYCOSYLTRANSFERASE 2-LIKE DOMAIN-CONTAINING PROTEIN"/>
    <property type="match status" value="1"/>
</dbReference>
<dbReference type="InterPro" id="IPR001173">
    <property type="entry name" value="Glyco_trans_2-like"/>
</dbReference>
<feature type="transmembrane region" description="Helical" evidence="6">
    <location>
        <begin position="6"/>
        <end position="23"/>
    </location>
</feature>
<comment type="caution">
    <text evidence="9">The sequence shown here is derived from an EMBL/GenBank/DDBJ whole genome shotgun (WGS) entry which is preliminary data.</text>
</comment>
<name>A0A7C4HYH3_CALS0</name>
<evidence type="ECO:0000313" key="8">
    <source>
        <dbReference type="EMBL" id="HGL41219.1"/>
    </source>
</evidence>
<evidence type="ECO:0000256" key="6">
    <source>
        <dbReference type="SAM" id="Phobius"/>
    </source>
</evidence>
<organism evidence="9">
    <name type="scientific">Caldiarchaeum subterraneum</name>
    <dbReference type="NCBI Taxonomy" id="311458"/>
    <lineage>
        <taxon>Archaea</taxon>
        <taxon>Nitrososphaerota</taxon>
        <taxon>Candidatus Caldarchaeales</taxon>
        <taxon>Candidatus Caldarchaeaceae</taxon>
        <taxon>Candidatus Caldarchaeum</taxon>
    </lineage>
</organism>
<gene>
    <name evidence="9" type="ORF">ENT82_04870</name>
    <name evidence="8" type="ORF">ENU43_06105</name>
</gene>
<dbReference type="EMBL" id="DTAD01000050">
    <property type="protein sequence ID" value="HGN90443.1"/>
    <property type="molecule type" value="Genomic_DNA"/>
</dbReference>
<reference evidence="9" key="1">
    <citation type="journal article" date="2020" name="mSystems">
        <title>Genome- and Community-Level Interaction Insights into Carbon Utilization and Element Cycling Functions of Hydrothermarchaeota in Hydrothermal Sediment.</title>
        <authorList>
            <person name="Zhou Z."/>
            <person name="Liu Y."/>
            <person name="Xu W."/>
            <person name="Pan J."/>
            <person name="Luo Z.H."/>
            <person name="Li M."/>
        </authorList>
    </citation>
    <scope>NUCLEOTIDE SEQUENCE [LARGE SCALE GENOMIC DNA]</scope>
    <source>
        <strain evidence="9">SpSt-613</strain>
        <strain evidence="8">SpSt-669</strain>
    </source>
</reference>
<feature type="transmembrane region" description="Helical" evidence="6">
    <location>
        <begin position="169"/>
        <end position="186"/>
    </location>
</feature>
<accession>A0A7C4HYH3</accession>
<keyword evidence="6" id="KW-0812">Transmembrane</keyword>
<evidence type="ECO:0000256" key="3">
    <source>
        <dbReference type="ARBA" id="ARBA00022676"/>
    </source>
</evidence>
<evidence type="ECO:0000256" key="4">
    <source>
        <dbReference type="ARBA" id="ARBA00022679"/>
    </source>
</evidence>
<keyword evidence="3" id="KW-0328">Glycosyltransferase</keyword>
<dbReference type="SUPFAM" id="SSF53448">
    <property type="entry name" value="Nucleotide-diphospho-sugar transferases"/>
    <property type="match status" value="1"/>
</dbReference>
<keyword evidence="2" id="KW-1003">Cell membrane</keyword>
<dbReference type="PANTHER" id="PTHR43646">
    <property type="entry name" value="GLYCOSYLTRANSFERASE"/>
    <property type="match status" value="1"/>
</dbReference>
<evidence type="ECO:0000256" key="1">
    <source>
        <dbReference type="ARBA" id="ARBA00004236"/>
    </source>
</evidence>
<feature type="transmembrane region" description="Helical" evidence="6">
    <location>
        <begin position="334"/>
        <end position="355"/>
    </location>
</feature>
<keyword evidence="4 9" id="KW-0808">Transferase</keyword>
<feature type="transmembrane region" description="Helical" evidence="6">
    <location>
        <begin position="304"/>
        <end position="322"/>
    </location>
</feature>
<evidence type="ECO:0000313" key="9">
    <source>
        <dbReference type="EMBL" id="HGN90443.1"/>
    </source>
</evidence>
<evidence type="ECO:0000256" key="2">
    <source>
        <dbReference type="ARBA" id="ARBA00022475"/>
    </source>
</evidence>
<dbReference type="CDD" id="cd06423">
    <property type="entry name" value="CESA_like"/>
    <property type="match status" value="1"/>
</dbReference>
<keyword evidence="5 6" id="KW-0472">Membrane</keyword>
<evidence type="ECO:0000256" key="5">
    <source>
        <dbReference type="ARBA" id="ARBA00023136"/>
    </source>
</evidence>
<dbReference type="AlphaFoldDB" id="A0A7C4HYH3"/>